<dbReference type="AlphaFoldDB" id="A0A855WWU9"/>
<gene>
    <name evidence="3" type="ORF">C3F09_11225</name>
</gene>
<dbReference type="InterPro" id="IPR052048">
    <property type="entry name" value="ST_Response_Regulator"/>
</dbReference>
<feature type="modified residue" description="4-aspartylphosphate" evidence="1">
    <location>
        <position position="55"/>
    </location>
</feature>
<dbReference type="SMART" id="SM00448">
    <property type="entry name" value="REC"/>
    <property type="match status" value="1"/>
</dbReference>
<dbReference type="GO" id="GO:0000160">
    <property type="term" value="P:phosphorelay signal transduction system"/>
    <property type="evidence" value="ECO:0007669"/>
    <property type="project" value="InterPro"/>
</dbReference>
<dbReference type="EMBL" id="PQAP01000194">
    <property type="protein sequence ID" value="PWB68637.1"/>
    <property type="molecule type" value="Genomic_DNA"/>
</dbReference>
<dbReference type="SUPFAM" id="SSF52172">
    <property type="entry name" value="CheY-like"/>
    <property type="match status" value="1"/>
</dbReference>
<dbReference type="InterPro" id="IPR011006">
    <property type="entry name" value="CheY-like_superfamily"/>
</dbReference>
<dbReference type="Pfam" id="PF00072">
    <property type="entry name" value="Response_reg"/>
    <property type="match status" value="1"/>
</dbReference>
<dbReference type="InterPro" id="IPR001789">
    <property type="entry name" value="Sig_transdc_resp-reg_receiver"/>
</dbReference>
<accession>A0A855WWU9</accession>
<evidence type="ECO:0000259" key="2">
    <source>
        <dbReference type="PROSITE" id="PS50110"/>
    </source>
</evidence>
<reference evidence="3 4" key="1">
    <citation type="journal article" date="2018" name="ISME J.">
        <title>A methanotrophic archaeon couples anaerobic oxidation of methane to Fe(III) reduction.</title>
        <authorList>
            <person name="Cai C."/>
            <person name="Leu A.O."/>
            <person name="Xie G.J."/>
            <person name="Guo J."/>
            <person name="Feng Y."/>
            <person name="Zhao J.X."/>
            <person name="Tyson G.W."/>
            <person name="Yuan Z."/>
            <person name="Hu S."/>
        </authorList>
    </citation>
    <scope>NUCLEOTIDE SEQUENCE [LARGE SCALE GENOMIC DNA]</scope>
    <source>
        <strain evidence="3">FeB_12</strain>
    </source>
</reference>
<evidence type="ECO:0000313" key="3">
    <source>
        <dbReference type="EMBL" id="PWB68637.1"/>
    </source>
</evidence>
<evidence type="ECO:0000313" key="4">
    <source>
        <dbReference type="Proteomes" id="UP000250918"/>
    </source>
</evidence>
<organism evidence="3 4">
    <name type="scientific">candidate division GN15 bacterium</name>
    <dbReference type="NCBI Taxonomy" id="2072418"/>
    <lineage>
        <taxon>Bacteria</taxon>
        <taxon>candidate division GN15</taxon>
    </lineage>
</organism>
<evidence type="ECO:0000256" key="1">
    <source>
        <dbReference type="PROSITE-ProRule" id="PRU00169"/>
    </source>
</evidence>
<dbReference type="Gene3D" id="3.40.50.2300">
    <property type="match status" value="1"/>
</dbReference>
<dbReference type="Proteomes" id="UP000250918">
    <property type="component" value="Unassembled WGS sequence"/>
</dbReference>
<comment type="caution">
    <text evidence="3">The sequence shown here is derived from an EMBL/GenBank/DDBJ whole genome shotgun (WGS) entry which is preliminary data.</text>
</comment>
<dbReference type="PANTHER" id="PTHR43228">
    <property type="entry name" value="TWO-COMPONENT RESPONSE REGULATOR"/>
    <property type="match status" value="1"/>
</dbReference>
<protein>
    <submittedName>
        <fullName evidence="3">Two-component system response regulator</fullName>
    </submittedName>
</protein>
<feature type="domain" description="Response regulatory" evidence="2">
    <location>
        <begin position="5"/>
        <end position="122"/>
    </location>
</feature>
<dbReference type="PANTHER" id="PTHR43228:SF1">
    <property type="entry name" value="TWO-COMPONENT RESPONSE REGULATOR ARR22"/>
    <property type="match status" value="1"/>
</dbReference>
<sequence length="124" mass="13735">MGDFKIIAVDDSPTMRRIIVNTLKRAGYDQVIEATDGKDALAKMKVDKVNFVITDWNMPEMDGLAFVAALRATDEFKTLPVLMVTTRSVKEDIVEAMKAGVNNYIVKPFTPETLKAKIDQVLAG</sequence>
<dbReference type="PROSITE" id="PS50110">
    <property type="entry name" value="RESPONSE_REGULATORY"/>
    <property type="match status" value="1"/>
</dbReference>
<keyword evidence="1" id="KW-0597">Phosphoprotein</keyword>
<proteinExistence type="predicted"/>
<name>A0A855WWU9_9BACT</name>